<name>A0AC34RH76_9BILA</name>
<organism evidence="1 2">
    <name type="scientific">Panagrolaimus sp. JU765</name>
    <dbReference type="NCBI Taxonomy" id="591449"/>
    <lineage>
        <taxon>Eukaryota</taxon>
        <taxon>Metazoa</taxon>
        <taxon>Ecdysozoa</taxon>
        <taxon>Nematoda</taxon>
        <taxon>Chromadorea</taxon>
        <taxon>Rhabditida</taxon>
        <taxon>Tylenchina</taxon>
        <taxon>Panagrolaimomorpha</taxon>
        <taxon>Panagrolaimoidea</taxon>
        <taxon>Panagrolaimidae</taxon>
        <taxon>Panagrolaimus</taxon>
    </lineage>
</organism>
<sequence length="222" mass="25829">MMERIAYIHNTRGERRVYIRPIVRGQDDDNDAKKDEVAVERPKPSSKQSTNNCHVKFGSPNFFSQIEDYPHVLEHLNAMYPTLDNVKILSFPRIPSKLPDILKYVKNNLKQLPRKRVREIDGPSKPRKRKADEDIDDLMSTSVLAGETKSLKLFLDAMAEKFKITDHVFTLEEWKEIKQVLSEIYNKLKWTALECLRSCGNVFSAFIAGFFMQNSFQAEFKK</sequence>
<protein>
    <submittedName>
        <fullName evidence="2">Uncharacterized protein</fullName>
    </submittedName>
</protein>
<reference evidence="2" key="1">
    <citation type="submission" date="2022-11" db="UniProtKB">
        <authorList>
            <consortium name="WormBaseParasite"/>
        </authorList>
    </citation>
    <scope>IDENTIFICATION</scope>
</reference>
<dbReference type="Proteomes" id="UP000887576">
    <property type="component" value="Unplaced"/>
</dbReference>
<dbReference type="WBParaSite" id="JU765_v2.g6954.t1">
    <property type="protein sequence ID" value="JU765_v2.g6954.t1"/>
    <property type="gene ID" value="JU765_v2.g6954"/>
</dbReference>
<evidence type="ECO:0000313" key="2">
    <source>
        <dbReference type="WBParaSite" id="JU765_v2.g6954.t1"/>
    </source>
</evidence>
<proteinExistence type="predicted"/>
<accession>A0AC34RH76</accession>
<evidence type="ECO:0000313" key="1">
    <source>
        <dbReference type="Proteomes" id="UP000887576"/>
    </source>
</evidence>